<evidence type="ECO:0000313" key="13">
    <source>
        <dbReference type="EMBL" id="KAK9169895.1"/>
    </source>
</evidence>
<gene>
    <name evidence="13" type="ORF">Syun_002035</name>
</gene>
<feature type="transmembrane region" description="Helical" evidence="11">
    <location>
        <begin position="143"/>
        <end position="167"/>
    </location>
</feature>
<accession>A0AAP0LFT8</accession>
<keyword evidence="3" id="KW-0633">Potassium transport</keyword>
<comment type="caution">
    <text evidence="13">The sequence shown here is derived from an EMBL/GenBank/DDBJ whole genome shotgun (WGS) entry which is preliminary data.</text>
</comment>
<keyword evidence="4 11" id="KW-0812">Transmembrane</keyword>
<feature type="compositionally biased region" description="Low complexity" evidence="10">
    <location>
        <begin position="191"/>
        <end position="213"/>
    </location>
</feature>
<dbReference type="Proteomes" id="UP001420932">
    <property type="component" value="Unassembled WGS sequence"/>
</dbReference>
<keyword evidence="6 11" id="KW-1133">Transmembrane helix</keyword>
<evidence type="ECO:0000313" key="14">
    <source>
        <dbReference type="Proteomes" id="UP001420932"/>
    </source>
</evidence>
<dbReference type="GO" id="GO:0012505">
    <property type="term" value="C:endomembrane system"/>
    <property type="evidence" value="ECO:0007669"/>
    <property type="project" value="TreeGrafter"/>
</dbReference>
<dbReference type="GO" id="GO:0015297">
    <property type="term" value="F:antiporter activity"/>
    <property type="evidence" value="ECO:0007669"/>
    <property type="project" value="InterPro"/>
</dbReference>
<evidence type="ECO:0000256" key="7">
    <source>
        <dbReference type="ARBA" id="ARBA00023065"/>
    </source>
</evidence>
<evidence type="ECO:0000256" key="8">
    <source>
        <dbReference type="ARBA" id="ARBA00023136"/>
    </source>
</evidence>
<keyword evidence="14" id="KW-1185">Reference proteome</keyword>
<evidence type="ECO:0000256" key="4">
    <source>
        <dbReference type="ARBA" id="ARBA00022692"/>
    </source>
</evidence>
<evidence type="ECO:0000256" key="11">
    <source>
        <dbReference type="SAM" id="Phobius"/>
    </source>
</evidence>
<reference evidence="13 14" key="1">
    <citation type="submission" date="2024-01" db="EMBL/GenBank/DDBJ databases">
        <title>Genome assemblies of Stephania.</title>
        <authorList>
            <person name="Yang L."/>
        </authorList>
    </citation>
    <scope>NUCLEOTIDE SEQUENCE [LARGE SCALE GENOMIC DNA]</scope>
    <source>
        <strain evidence="13">YNDBR</strain>
        <tissue evidence="13">Leaf</tissue>
    </source>
</reference>
<keyword evidence="7" id="KW-0406">Ion transport</keyword>
<evidence type="ECO:0000256" key="10">
    <source>
        <dbReference type="SAM" id="MobiDB-lite"/>
    </source>
</evidence>
<dbReference type="PANTHER" id="PTHR32468:SF0">
    <property type="entry name" value="K(+)_H(+) ANTIPORTER 1"/>
    <property type="match status" value="1"/>
</dbReference>
<feature type="transmembrane region" description="Helical" evidence="11">
    <location>
        <begin position="82"/>
        <end position="105"/>
    </location>
</feature>
<comment type="subcellular location">
    <subcellularLocation>
        <location evidence="1">Membrane</location>
        <topology evidence="1">Multi-pass membrane protein</topology>
    </subcellularLocation>
</comment>
<dbReference type="Pfam" id="PF00999">
    <property type="entry name" value="Na_H_Exchanger"/>
    <property type="match status" value="1"/>
</dbReference>
<feature type="compositionally biased region" description="Low complexity" evidence="10">
    <location>
        <begin position="221"/>
        <end position="259"/>
    </location>
</feature>
<sequence length="295" mass="30967">MLVAVRPLMTWVAKRCSHDDHGTMDETCISLALAGVLGSGFMTDLIGVHSIFGAFVFGLTIPKEGDFAGRVIGKIEDVSGGVEAWGLLGLVVVTTCAGKIVGTFVVTTREALTLGLLMNTKGLVELIALNIVKEKKVLNDDTFAILVLMALVTTFLTTPKVMAAYTWHHRPIIIESSMFPTPTPTHHNRPSKSSGSSHASTSTTSPNSSDSPSQLGPNPPHSSSTSCTSSSSTSALHPSSSLSASATPPLLRLGSAAAAPRRRPSRPSHGRARVLRSTRPSQGRPMTAVGLAKHA</sequence>
<proteinExistence type="inferred from homology"/>
<dbReference type="GO" id="GO:0006885">
    <property type="term" value="P:regulation of pH"/>
    <property type="evidence" value="ECO:0007669"/>
    <property type="project" value="TreeGrafter"/>
</dbReference>
<keyword evidence="2" id="KW-0813">Transport</keyword>
<dbReference type="GO" id="GO:0006813">
    <property type="term" value="P:potassium ion transport"/>
    <property type="evidence" value="ECO:0007669"/>
    <property type="project" value="UniProtKB-KW"/>
</dbReference>
<dbReference type="Gene3D" id="1.20.1530.20">
    <property type="match status" value="1"/>
</dbReference>
<feature type="region of interest" description="Disordered" evidence="10">
    <location>
        <begin position="178"/>
        <end position="295"/>
    </location>
</feature>
<dbReference type="PANTHER" id="PTHR32468">
    <property type="entry name" value="CATION/H + ANTIPORTER"/>
    <property type="match status" value="1"/>
</dbReference>
<name>A0AAP0LFT8_9MAGN</name>
<evidence type="ECO:0000256" key="5">
    <source>
        <dbReference type="ARBA" id="ARBA00022958"/>
    </source>
</evidence>
<dbReference type="AlphaFoldDB" id="A0AAP0LFT8"/>
<evidence type="ECO:0000256" key="2">
    <source>
        <dbReference type="ARBA" id="ARBA00022448"/>
    </source>
</evidence>
<feature type="domain" description="Cation/H+ exchanger transmembrane" evidence="12">
    <location>
        <begin position="22"/>
        <end position="157"/>
    </location>
</feature>
<keyword evidence="8 11" id="KW-0472">Membrane</keyword>
<evidence type="ECO:0000256" key="3">
    <source>
        <dbReference type="ARBA" id="ARBA00022538"/>
    </source>
</evidence>
<evidence type="ECO:0000256" key="1">
    <source>
        <dbReference type="ARBA" id="ARBA00004141"/>
    </source>
</evidence>
<evidence type="ECO:0000259" key="12">
    <source>
        <dbReference type="Pfam" id="PF00999"/>
    </source>
</evidence>
<evidence type="ECO:0000256" key="9">
    <source>
        <dbReference type="ARBA" id="ARBA00038341"/>
    </source>
</evidence>
<dbReference type="InterPro" id="IPR038770">
    <property type="entry name" value="Na+/solute_symporter_sf"/>
</dbReference>
<dbReference type="EMBL" id="JBBNAF010000001">
    <property type="protein sequence ID" value="KAK9169895.1"/>
    <property type="molecule type" value="Genomic_DNA"/>
</dbReference>
<feature type="transmembrane region" description="Helical" evidence="11">
    <location>
        <begin position="41"/>
        <end position="61"/>
    </location>
</feature>
<feature type="compositionally biased region" description="Basic residues" evidence="10">
    <location>
        <begin position="260"/>
        <end position="276"/>
    </location>
</feature>
<comment type="similarity">
    <text evidence="9">Belongs to the monovalent cation:proton antiporter 2 (CPA2) transporter (TC 2.A.37) family. CHX (TC 2.A.37.4) subfamily.</text>
</comment>
<dbReference type="InterPro" id="IPR050794">
    <property type="entry name" value="CPA2_transporter"/>
</dbReference>
<dbReference type="GO" id="GO:0016020">
    <property type="term" value="C:membrane"/>
    <property type="evidence" value="ECO:0007669"/>
    <property type="project" value="UniProtKB-SubCell"/>
</dbReference>
<organism evidence="13 14">
    <name type="scientific">Stephania yunnanensis</name>
    <dbReference type="NCBI Taxonomy" id="152371"/>
    <lineage>
        <taxon>Eukaryota</taxon>
        <taxon>Viridiplantae</taxon>
        <taxon>Streptophyta</taxon>
        <taxon>Embryophyta</taxon>
        <taxon>Tracheophyta</taxon>
        <taxon>Spermatophyta</taxon>
        <taxon>Magnoliopsida</taxon>
        <taxon>Ranunculales</taxon>
        <taxon>Menispermaceae</taxon>
        <taxon>Menispermoideae</taxon>
        <taxon>Cissampelideae</taxon>
        <taxon>Stephania</taxon>
    </lineage>
</organism>
<protein>
    <recommendedName>
        <fullName evidence="12">Cation/H+ exchanger transmembrane domain-containing protein</fullName>
    </recommendedName>
</protein>
<dbReference type="GO" id="GO:1902600">
    <property type="term" value="P:proton transmembrane transport"/>
    <property type="evidence" value="ECO:0007669"/>
    <property type="project" value="InterPro"/>
</dbReference>
<keyword evidence="5" id="KW-0630">Potassium</keyword>
<dbReference type="InterPro" id="IPR006153">
    <property type="entry name" value="Cation/H_exchanger_TM"/>
</dbReference>
<evidence type="ECO:0000256" key="6">
    <source>
        <dbReference type="ARBA" id="ARBA00022989"/>
    </source>
</evidence>